<dbReference type="InterPro" id="IPR042099">
    <property type="entry name" value="ANL_N_sf"/>
</dbReference>
<reference evidence="2 3" key="1">
    <citation type="submission" date="2019-12" db="EMBL/GenBank/DDBJ databases">
        <title>Comparative genomics gives insights into the taxonomy of the Azoarcus-Aromatoleum group and reveals separate origins of nif in the plant-associated Azoarcus and non-plant-associated Aromatoleum sub-groups.</title>
        <authorList>
            <person name="Lafos M."/>
            <person name="Maluk M."/>
            <person name="Batista M."/>
            <person name="Junghare M."/>
            <person name="Carmona M."/>
            <person name="Faoro H."/>
            <person name="Cruz L.M."/>
            <person name="Battistoni F."/>
            <person name="De Souza E."/>
            <person name="Pedrosa F."/>
            <person name="Chen W.-M."/>
            <person name="Poole P.S."/>
            <person name="Dixon R.A."/>
            <person name="James E.K."/>
        </authorList>
    </citation>
    <scope>NUCLEOTIDE SEQUENCE [LARGE SCALE GENOMIC DNA]</scope>
    <source>
        <strain evidence="2 3">22Lin</strain>
    </source>
</reference>
<protein>
    <submittedName>
        <fullName evidence="2">AMP-binding protein</fullName>
    </submittedName>
</protein>
<dbReference type="InterPro" id="IPR000873">
    <property type="entry name" value="AMP-dep_synth/lig_dom"/>
</dbReference>
<feature type="domain" description="AMP-dependent synthetase/ligase" evidence="1">
    <location>
        <begin position="48"/>
        <end position="429"/>
    </location>
</feature>
<dbReference type="PANTHER" id="PTHR24096:SF420">
    <property type="entry name" value="LONG-CHAIN-FATTY-ACID--COA LIGASE-RELATED"/>
    <property type="match status" value="1"/>
</dbReference>
<dbReference type="Pfam" id="PF00501">
    <property type="entry name" value="AMP-binding"/>
    <property type="match status" value="1"/>
</dbReference>
<dbReference type="RefSeq" id="WP_169262779.1">
    <property type="nucleotide sequence ID" value="NZ_WTVQ01000081.1"/>
</dbReference>
<dbReference type="Proteomes" id="UP000648984">
    <property type="component" value="Unassembled WGS sequence"/>
</dbReference>
<gene>
    <name evidence="2" type="ORF">GPA25_23200</name>
</gene>
<dbReference type="Gene3D" id="3.40.50.12780">
    <property type="entry name" value="N-terminal domain of ligase-like"/>
    <property type="match status" value="1"/>
</dbReference>
<dbReference type="PANTHER" id="PTHR24096">
    <property type="entry name" value="LONG-CHAIN-FATTY-ACID--COA LIGASE"/>
    <property type="match status" value="1"/>
</dbReference>
<evidence type="ECO:0000313" key="2">
    <source>
        <dbReference type="EMBL" id="NMG77663.1"/>
    </source>
</evidence>
<accession>A0ABX1QGV5</accession>
<keyword evidence="3" id="KW-1185">Reference proteome</keyword>
<dbReference type="EMBL" id="WTVQ01000081">
    <property type="protein sequence ID" value="NMG77663.1"/>
    <property type="molecule type" value="Genomic_DNA"/>
</dbReference>
<sequence length="617" mass="67514">MSTEIPEIDAMFARPVVDIETRPDGSRILRSGIPLPDTYARCVGEWLELWAREAPQRIFLAERNAAGEWDTLTYGEARRRVVAIATWLSGQDLSAERPVVILSDNSIEHALLMLAAMHIGVPSCAISTGNSLMSKDFAKLKGNIELMRPGVIYADPVGRFAAAIDAIRPLHDGVVLAGGHSEPMPGCVPFAEIEANSDEAAVMAAFARITPDTIGKFLFTSGSVGTPKAVINTQRMLCSSQLAKELVWPFLHNEPPVLMEWLPWSHTFGSNHDFNMVLRWGGSLYIDDGKPTPALLGKTLRNLKDVSPTIYFSVPRAYDMLVPELRRDKALRECFFKRLKLIFYAGAALPQHLWAELENLSEETTGRRVTMVSSWGSTETAPLATDCHFQAVRSGVIGVPVPGTELKLVSSADKLEVRVRGPNVFPGYWKQPELTAKSFDEEGFYLIGDAVEFVDPARPEQGLLFDGRVGEDFKLLTGTWVHVGSLRVKGIDALKPVAQDIVVTGHDRDEIGFLVFPNIPECRSLCTGLPADAPVEQVLSNPAVLARVRLGMAAMVQGGGGSSTVPARALLMAEPPSVEAGEITDKGYINQRAVLTRRKDLVEYLYAEMPDKSVVTV</sequence>
<dbReference type="SUPFAM" id="SSF56801">
    <property type="entry name" value="Acetyl-CoA synthetase-like"/>
    <property type="match status" value="1"/>
</dbReference>
<evidence type="ECO:0000259" key="1">
    <source>
        <dbReference type="Pfam" id="PF00501"/>
    </source>
</evidence>
<organism evidence="2 3">
    <name type="scientific">Aromatoleum diolicum</name>
    <dbReference type="NCBI Taxonomy" id="75796"/>
    <lineage>
        <taxon>Bacteria</taxon>
        <taxon>Pseudomonadati</taxon>
        <taxon>Pseudomonadota</taxon>
        <taxon>Betaproteobacteria</taxon>
        <taxon>Rhodocyclales</taxon>
        <taxon>Rhodocyclaceae</taxon>
        <taxon>Aromatoleum</taxon>
    </lineage>
</organism>
<dbReference type="CDD" id="cd05921">
    <property type="entry name" value="FCS"/>
    <property type="match status" value="1"/>
</dbReference>
<proteinExistence type="predicted"/>
<evidence type="ECO:0000313" key="3">
    <source>
        <dbReference type="Proteomes" id="UP000648984"/>
    </source>
</evidence>
<comment type="caution">
    <text evidence="2">The sequence shown here is derived from an EMBL/GenBank/DDBJ whole genome shotgun (WGS) entry which is preliminary data.</text>
</comment>
<name>A0ABX1QGV5_9RHOO</name>